<keyword evidence="6" id="KW-0547">Nucleotide-binding</keyword>
<keyword evidence="4" id="KW-0762">Sugar transport</keyword>
<keyword evidence="10" id="KW-1185">Reference proteome</keyword>
<keyword evidence="5" id="KW-0677">Repeat</keyword>
<dbReference type="PANTHER" id="PTHR43790">
    <property type="entry name" value="CARBOHYDRATE TRANSPORT ATP-BINDING PROTEIN MG119-RELATED"/>
    <property type="match status" value="1"/>
</dbReference>
<dbReference type="CDD" id="cd03216">
    <property type="entry name" value="ABC_Carb_Monos_I"/>
    <property type="match status" value="1"/>
</dbReference>
<dbReference type="PROSITE" id="PS00211">
    <property type="entry name" value="ABC_TRANSPORTER_1"/>
    <property type="match status" value="1"/>
</dbReference>
<dbReference type="AlphaFoldDB" id="A0A6J5DNA6"/>
<evidence type="ECO:0000256" key="6">
    <source>
        <dbReference type="ARBA" id="ARBA00022741"/>
    </source>
</evidence>
<feature type="domain" description="ABC transporter" evidence="8">
    <location>
        <begin position="10"/>
        <end position="246"/>
    </location>
</feature>
<proteinExistence type="predicted"/>
<evidence type="ECO:0000256" key="1">
    <source>
        <dbReference type="ARBA" id="ARBA00022448"/>
    </source>
</evidence>
<dbReference type="InterPro" id="IPR027417">
    <property type="entry name" value="P-loop_NTPase"/>
</dbReference>
<evidence type="ECO:0000256" key="4">
    <source>
        <dbReference type="ARBA" id="ARBA00022597"/>
    </source>
</evidence>
<keyword evidence="1" id="KW-0813">Transport</keyword>
<dbReference type="Proteomes" id="UP000494329">
    <property type="component" value="Unassembled WGS sequence"/>
</dbReference>
<organism evidence="9 10">
    <name type="scientific">Paraburkholderia solisilvae</name>
    <dbReference type="NCBI Taxonomy" id="624376"/>
    <lineage>
        <taxon>Bacteria</taxon>
        <taxon>Pseudomonadati</taxon>
        <taxon>Pseudomonadota</taxon>
        <taxon>Betaproteobacteria</taxon>
        <taxon>Burkholderiales</taxon>
        <taxon>Burkholderiaceae</taxon>
        <taxon>Paraburkholderia</taxon>
    </lineage>
</organism>
<feature type="domain" description="ABC transporter" evidence="8">
    <location>
        <begin position="268"/>
        <end position="513"/>
    </location>
</feature>
<dbReference type="InterPro" id="IPR050107">
    <property type="entry name" value="ABC_carbohydrate_import_ATPase"/>
</dbReference>
<dbReference type="CDD" id="cd03215">
    <property type="entry name" value="ABC_Carb_Monos_II"/>
    <property type="match status" value="1"/>
</dbReference>
<evidence type="ECO:0000313" key="10">
    <source>
        <dbReference type="Proteomes" id="UP000494329"/>
    </source>
</evidence>
<dbReference type="RefSeq" id="WP_175110731.1">
    <property type="nucleotide sequence ID" value="NZ_CADIKF010000012.1"/>
</dbReference>
<dbReference type="EMBL" id="CADIKF010000012">
    <property type="protein sequence ID" value="CAB3754682.1"/>
    <property type="molecule type" value="Genomic_DNA"/>
</dbReference>
<dbReference type="GO" id="GO:0005524">
    <property type="term" value="F:ATP binding"/>
    <property type="evidence" value="ECO:0007669"/>
    <property type="project" value="UniProtKB-KW"/>
</dbReference>
<dbReference type="Gene3D" id="3.40.50.300">
    <property type="entry name" value="P-loop containing nucleotide triphosphate hydrolases"/>
    <property type="match status" value="2"/>
</dbReference>
<reference evidence="9 10" key="1">
    <citation type="submission" date="2020-04" db="EMBL/GenBank/DDBJ databases">
        <authorList>
            <person name="De Canck E."/>
        </authorList>
    </citation>
    <scope>NUCLEOTIDE SEQUENCE [LARGE SCALE GENOMIC DNA]</scope>
    <source>
        <strain evidence="9 10">LMG 29739</strain>
    </source>
</reference>
<evidence type="ECO:0000256" key="5">
    <source>
        <dbReference type="ARBA" id="ARBA00022737"/>
    </source>
</evidence>
<dbReference type="SMART" id="SM00382">
    <property type="entry name" value="AAA"/>
    <property type="match status" value="1"/>
</dbReference>
<accession>A0A6J5DNA6</accession>
<sequence>MRQDAEQPFFQMSGVSKSYGGAVALDHAELVVRSRCIHAILGENGAGKSTLLKVMSGVVQPDEGNMHLDGREVSFASPADANAAGIVCVYQELSLIPDLSVADNIFASNPPRRFGMIDRRAQRRQAEAALARAGAADINPLSKVRDLPLSRQQMVELAKGLAREPRILILDEATSALTAADVARVIEVLKRLRDEGLALLFISHRMHEVKALADECTVYRNGRHVMSFEAGTRSDNEVVEMMIGRKYAHVFPNKPADQPADDQAGHRVRVEPVLACRDLAWSDTLQGISFSLKRGEILGLGGLDGQGQRELLLALFGVLRGCTGKIEIDGKAVSITSPVVARAKQIGMALIPEDRKTEGLMLPMSVRENLSFAALDRMSSAGVIDRNRQQSAVDRMMELLAIKSFSVDAAVGSLSGGNQQKVVIAKWLIRQPRILLLSDPTRGIDVGTKQEIYQLLRRLADEGAAIVFYSTDYDELIGCCDRVLVLYEGRIKQELVGPAITEQNLIASALDLPVGQISPSTGVAL</sequence>
<keyword evidence="3" id="KW-0472">Membrane</keyword>
<evidence type="ECO:0000313" key="9">
    <source>
        <dbReference type="EMBL" id="CAB3754682.1"/>
    </source>
</evidence>
<evidence type="ECO:0000256" key="3">
    <source>
        <dbReference type="ARBA" id="ARBA00022519"/>
    </source>
</evidence>
<dbReference type="InterPro" id="IPR017871">
    <property type="entry name" value="ABC_transporter-like_CS"/>
</dbReference>
<keyword evidence="2" id="KW-1003">Cell membrane</keyword>
<protein>
    <submittedName>
        <fullName evidence="9">Xylose import ATP-binding protein XylG</fullName>
    </submittedName>
</protein>
<dbReference type="PROSITE" id="PS50893">
    <property type="entry name" value="ABC_TRANSPORTER_2"/>
    <property type="match status" value="2"/>
</dbReference>
<dbReference type="SUPFAM" id="SSF52540">
    <property type="entry name" value="P-loop containing nucleoside triphosphate hydrolases"/>
    <property type="match status" value="2"/>
</dbReference>
<evidence type="ECO:0000259" key="8">
    <source>
        <dbReference type="PROSITE" id="PS50893"/>
    </source>
</evidence>
<gene>
    <name evidence="9" type="primary">xylG_1</name>
    <name evidence="9" type="ORF">LMG29739_01996</name>
</gene>
<keyword evidence="7 9" id="KW-0067">ATP-binding</keyword>
<keyword evidence="3" id="KW-0997">Cell inner membrane</keyword>
<dbReference type="GO" id="GO:0016887">
    <property type="term" value="F:ATP hydrolysis activity"/>
    <property type="evidence" value="ECO:0007669"/>
    <property type="project" value="InterPro"/>
</dbReference>
<dbReference type="InterPro" id="IPR003593">
    <property type="entry name" value="AAA+_ATPase"/>
</dbReference>
<dbReference type="InterPro" id="IPR003439">
    <property type="entry name" value="ABC_transporter-like_ATP-bd"/>
</dbReference>
<evidence type="ECO:0000256" key="2">
    <source>
        <dbReference type="ARBA" id="ARBA00022475"/>
    </source>
</evidence>
<name>A0A6J5DNA6_9BURK</name>
<dbReference type="Pfam" id="PF00005">
    <property type="entry name" value="ABC_tran"/>
    <property type="match status" value="2"/>
</dbReference>
<dbReference type="PANTHER" id="PTHR43790:SF9">
    <property type="entry name" value="GALACTOFURANOSE TRANSPORTER ATP-BINDING PROTEIN YTFR"/>
    <property type="match status" value="1"/>
</dbReference>
<evidence type="ECO:0000256" key="7">
    <source>
        <dbReference type="ARBA" id="ARBA00022840"/>
    </source>
</evidence>